<name>A0A6G1VID7_9BACT</name>
<sequence>MKKIILTVFLCLATIGNMQAKRTRIPMRVRTILYEQKKKGEIRHAPVSRSNIPLVEIDDNDIFISSIQVSYCVSLILYNNQGNIIYECMSNSSSSCLKIDIPSEIIEEAFSVQITSNGTDYIGEIY</sequence>
<evidence type="ECO:0000313" key="3">
    <source>
        <dbReference type="Proteomes" id="UP000477980"/>
    </source>
</evidence>
<dbReference type="AlphaFoldDB" id="A0A6G1VID7"/>
<evidence type="ECO:0000256" key="1">
    <source>
        <dbReference type="SAM" id="SignalP"/>
    </source>
</evidence>
<comment type="caution">
    <text evidence="2">The sequence shown here is derived from an EMBL/GenBank/DDBJ whole genome shotgun (WGS) entry which is preliminary data.</text>
</comment>
<protein>
    <submittedName>
        <fullName evidence="2">DUF3244 domain-containing protein</fullName>
    </submittedName>
</protein>
<feature type="chain" id="PRO_5026275098" evidence="1">
    <location>
        <begin position="21"/>
        <end position="126"/>
    </location>
</feature>
<keyword evidence="1" id="KW-0732">Signal</keyword>
<evidence type="ECO:0000313" key="2">
    <source>
        <dbReference type="EMBL" id="MQP13316.1"/>
    </source>
</evidence>
<dbReference type="RefSeq" id="WP_153092434.1">
    <property type="nucleotide sequence ID" value="NZ_VZAH01000024.1"/>
</dbReference>
<organism evidence="2 3">
    <name type="scientific">Segatella copri</name>
    <dbReference type="NCBI Taxonomy" id="165179"/>
    <lineage>
        <taxon>Bacteria</taxon>
        <taxon>Pseudomonadati</taxon>
        <taxon>Bacteroidota</taxon>
        <taxon>Bacteroidia</taxon>
        <taxon>Bacteroidales</taxon>
        <taxon>Prevotellaceae</taxon>
        <taxon>Segatella</taxon>
    </lineage>
</organism>
<reference evidence="2 3" key="1">
    <citation type="submission" date="2019-09" db="EMBL/GenBank/DDBJ databases">
        <title>Distinct polysaccharide growth profiles of human intestinal Prevotella copri isolates.</title>
        <authorList>
            <person name="Fehlner-Peach H."/>
            <person name="Magnabosco C."/>
            <person name="Raghavan V."/>
            <person name="Scher J.U."/>
            <person name="Tett A."/>
            <person name="Cox L.M."/>
            <person name="Gottsegen C."/>
            <person name="Watters A."/>
            <person name="Wiltshire- Gordon J.D."/>
            <person name="Segata N."/>
            <person name="Bonneau R."/>
            <person name="Littman D.R."/>
        </authorList>
    </citation>
    <scope>NUCLEOTIDE SEQUENCE [LARGE SCALE GENOMIC DNA]</scope>
    <source>
        <strain evidence="3">iAA917</strain>
    </source>
</reference>
<accession>A0A6G1VID7</accession>
<dbReference type="Proteomes" id="UP000477980">
    <property type="component" value="Unassembled WGS sequence"/>
</dbReference>
<feature type="signal peptide" evidence="1">
    <location>
        <begin position="1"/>
        <end position="20"/>
    </location>
</feature>
<dbReference type="EMBL" id="VZAH01000024">
    <property type="protein sequence ID" value="MQP13316.1"/>
    <property type="molecule type" value="Genomic_DNA"/>
</dbReference>
<gene>
    <name evidence="2" type="ORF">F7D25_02575</name>
</gene>
<proteinExistence type="predicted"/>